<dbReference type="HOGENOM" id="CLU_2923791_0_0_1"/>
<gene>
    <name evidence="1" type="ORF">GLOINDRAFT_20958</name>
</gene>
<name>U9UCS3_RHIID</name>
<sequence>MVVCQIIEKDKHKESCFIEVKHFSITRSSNIWGYNLYKVAILYQRIFVRLNLPKISLSLIL</sequence>
<evidence type="ECO:0000313" key="1">
    <source>
        <dbReference type="EMBL" id="ESA18199.1"/>
    </source>
</evidence>
<reference evidence="1" key="1">
    <citation type="submission" date="2013-07" db="EMBL/GenBank/DDBJ databases">
        <title>The genome of an arbuscular mycorrhizal fungus provides insights into the evolution of the oldest plant symbiosis.</title>
        <authorList>
            <consortium name="DOE Joint Genome Institute"/>
            <person name="Tisserant E."/>
            <person name="Malbreil M."/>
            <person name="Kuo A."/>
            <person name="Kohler A."/>
            <person name="Symeonidi A."/>
            <person name="Balestrini R."/>
            <person name="Charron P."/>
            <person name="Duensing N."/>
            <person name="Frei-dit-Frey N."/>
            <person name="Gianinazzi-Pearson V."/>
            <person name="Gilbert B."/>
            <person name="Handa Y."/>
            <person name="Hijri M."/>
            <person name="Kaul R."/>
            <person name="Kawaguchi M."/>
            <person name="Krajinski F."/>
            <person name="Lammers P."/>
            <person name="Lapierre D."/>
            <person name="Masclaux F.G."/>
            <person name="Murat C."/>
            <person name="Morin E."/>
            <person name="Ndikumana S."/>
            <person name="Pagni M."/>
            <person name="Petitpierre D."/>
            <person name="Requena N."/>
            <person name="Rosikiewicz P."/>
            <person name="Riley R."/>
            <person name="Saito K."/>
            <person name="San Clemente H."/>
            <person name="Shapiro H."/>
            <person name="van Tuinen D."/>
            <person name="Becard G."/>
            <person name="Bonfante P."/>
            <person name="Paszkowski U."/>
            <person name="Shachar-Hill Y."/>
            <person name="Young J.P."/>
            <person name="Sanders I.R."/>
            <person name="Henrissat B."/>
            <person name="Rensing S.A."/>
            <person name="Grigoriev I.V."/>
            <person name="Corradi N."/>
            <person name="Roux C."/>
            <person name="Martin F."/>
        </authorList>
    </citation>
    <scope>NUCLEOTIDE SEQUENCE</scope>
    <source>
        <strain evidence="1">DAOM 197198</strain>
    </source>
</reference>
<protein>
    <submittedName>
        <fullName evidence="1">Uncharacterized protein</fullName>
    </submittedName>
</protein>
<dbReference type="EMBL" id="KI279441">
    <property type="protein sequence ID" value="ESA18199.1"/>
    <property type="molecule type" value="Genomic_DNA"/>
</dbReference>
<accession>U9UCS3</accession>
<organism evidence="1">
    <name type="scientific">Rhizophagus irregularis (strain DAOM 181602 / DAOM 197198 / MUCL 43194)</name>
    <name type="common">Arbuscular mycorrhizal fungus</name>
    <name type="synonym">Glomus intraradices</name>
    <dbReference type="NCBI Taxonomy" id="747089"/>
    <lineage>
        <taxon>Eukaryota</taxon>
        <taxon>Fungi</taxon>
        <taxon>Fungi incertae sedis</taxon>
        <taxon>Mucoromycota</taxon>
        <taxon>Glomeromycotina</taxon>
        <taxon>Glomeromycetes</taxon>
        <taxon>Glomerales</taxon>
        <taxon>Glomeraceae</taxon>
        <taxon>Rhizophagus</taxon>
    </lineage>
</organism>
<dbReference type="AlphaFoldDB" id="U9UCS3"/>
<proteinExistence type="predicted"/>